<feature type="active site" description="Charge relay system" evidence="8">
    <location>
        <position position="188"/>
    </location>
</feature>
<dbReference type="CDD" id="cd02133">
    <property type="entry name" value="PA_C5a_like"/>
    <property type="match status" value="1"/>
</dbReference>
<dbReference type="SUPFAM" id="SSF52025">
    <property type="entry name" value="PA domain"/>
    <property type="match status" value="1"/>
</dbReference>
<dbReference type="Pfam" id="PF02225">
    <property type="entry name" value="PA"/>
    <property type="match status" value="1"/>
</dbReference>
<keyword evidence="13" id="KW-1185">Reference proteome</keyword>
<feature type="active site" description="Charge relay system" evidence="8">
    <location>
        <position position="476"/>
    </location>
</feature>
<dbReference type="Pfam" id="PF00082">
    <property type="entry name" value="Peptidase_S8"/>
    <property type="match status" value="1"/>
</dbReference>
<dbReference type="InterPro" id="IPR034213">
    <property type="entry name" value="S8_Vpr-like"/>
</dbReference>
<dbReference type="EMBL" id="CP065425">
    <property type="protein sequence ID" value="QQZ09215.1"/>
    <property type="molecule type" value="Genomic_DNA"/>
</dbReference>
<evidence type="ECO:0000256" key="7">
    <source>
        <dbReference type="ARBA" id="ARBA00022825"/>
    </source>
</evidence>
<proteinExistence type="inferred from homology"/>
<keyword evidence="5" id="KW-0732">Signal</keyword>
<dbReference type="SUPFAM" id="SSF52743">
    <property type="entry name" value="Subtilisin-like"/>
    <property type="match status" value="1"/>
</dbReference>
<dbReference type="InterPro" id="IPR015500">
    <property type="entry name" value="Peptidase_S8_subtilisin-rel"/>
</dbReference>
<dbReference type="RefSeq" id="WP_202778240.1">
    <property type="nucleotide sequence ID" value="NZ_CP065425.1"/>
</dbReference>
<dbReference type="Gene3D" id="3.50.30.30">
    <property type="match status" value="1"/>
</dbReference>
<comment type="similarity">
    <text evidence="1 8 9">Belongs to the peptidase S8 family.</text>
</comment>
<keyword evidence="4 8" id="KW-0645">Protease</keyword>
<dbReference type="InterPro" id="IPR036852">
    <property type="entry name" value="Peptidase_S8/S53_dom_sf"/>
</dbReference>
<reference evidence="12 13" key="1">
    <citation type="submission" date="2020-11" db="EMBL/GenBank/DDBJ databases">
        <title>Taxonomic evaluation of the Bacillus sporothermodurans group of bacteria based on whole genome sequences.</title>
        <authorList>
            <person name="Fiedler G."/>
            <person name="Herbstmann A.-D."/>
            <person name="Doll E."/>
            <person name="Wenning M."/>
            <person name="Brinks E."/>
            <person name="Kabisch J."/>
            <person name="Breitenwieser F."/>
            <person name="Lappann M."/>
            <person name="Boehnlein C."/>
            <person name="Franz C."/>
        </authorList>
    </citation>
    <scope>NUCLEOTIDE SEQUENCE [LARGE SCALE GENOMIC DNA]</scope>
    <source>
        <strain evidence="12 13">JCM 19841</strain>
    </source>
</reference>
<dbReference type="InterPro" id="IPR000209">
    <property type="entry name" value="Peptidase_S8/S53_dom"/>
</dbReference>
<dbReference type="PANTHER" id="PTHR43806:SF65">
    <property type="entry name" value="SERINE PROTEASE APRX"/>
    <property type="match status" value="1"/>
</dbReference>
<dbReference type="InterPro" id="IPR022398">
    <property type="entry name" value="Peptidase_S8_His-AS"/>
</dbReference>
<feature type="active site" description="Charge relay system" evidence="8">
    <location>
        <position position="148"/>
    </location>
</feature>
<protein>
    <submittedName>
        <fullName evidence="12">S8 family serine peptidase</fullName>
    </submittedName>
</protein>
<evidence type="ECO:0000259" key="10">
    <source>
        <dbReference type="Pfam" id="PF00082"/>
    </source>
</evidence>
<evidence type="ECO:0000259" key="11">
    <source>
        <dbReference type="Pfam" id="PF02225"/>
    </source>
</evidence>
<evidence type="ECO:0000256" key="3">
    <source>
        <dbReference type="ARBA" id="ARBA00022525"/>
    </source>
</evidence>
<gene>
    <name evidence="12" type="ORF">I5776_19970</name>
</gene>
<evidence type="ECO:0000313" key="13">
    <source>
        <dbReference type="Proteomes" id="UP000595691"/>
    </source>
</evidence>
<evidence type="ECO:0000256" key="4">
    <source>
        <dbReference type="ARBA" id="ARBA00022670"/>
    </source>
</evidence>
<evidence type="ECO:0000256" key="5">
    <source>
        <dbReference type="ARBA" id="ARBA00022729"/>
    </source>
</evidence>
<feature type="domain" description="Peptidase S8/S53" evidence="10">
    <location>
        <begin position="139"/>
        <end position="515"/>
    </location>
</feature>
<keyword evidence="7 8" id="KW-0720">Serine protease</keyword>
<dbReference type="InterPro" id="IPR050131">
    <property type="entry name" value="Peptidase_S8_subtilisin-like"/>
</dbReference>
<evidence type="ECO:0000256" key="6">
    <source>
        <dbReference type="ARBA" id="ARBA00022801"/>
    </source>
</evidence>
<evidence type="ECO:0000256" key="8">
    <source>
        <dbReference type="PROSITE-ProRule" id="PRU01240"/>
    </source>
</evidence>
<evidence type="ECO:0000256" key="2">
    <source>
        <dbReference type="ARBA" id="ARBA00022512"/>
    </source>
</evidence>
<dbReference type="PROSITE" id="PS51892">
    <property type="entry name" value="SUBTILASE"/>
    <property type="match status" value="1"/>
</dbReference>
<keyword evidence="2" id="KW-0134">Cell wall</keyword>
<evidence type="ECO:0000313" key="12">
    <source>
        <dbReference type="EMBL" id="QQZ09215.1"/>
    </source>
</evidence>
<organism evidence="12 13">
    <name type="scientific">Heyndrickxia vini</name>
    <dbReference type="NCBI Taxonomy" id="1476025"/>
    <lineage>
        <taxon>Bacteria</taxon>
        <taxon>Bacillati</taxon>
        <taxon>Bacillota</taxon>
        <taxon>Bacilli</taxon>
        <taxon>Bacillales</taxon>
        <taxon>Bacillaceae</taxon>
        <taxon>Heyndrickxia</taxon>
    </lineage>
</organism>
<dbReference type="PROSITE" id="PS00138">
    <property type="entry name" value="SUBTILASE_SER"/>
    <property type="match status" value="1"/>
</dbReference>
<evidence type="ECO:0000256" key="1">
    <source>
        <dbReference type="ARBA" id="ARBA00011073"/>
    </source>
</evidence>
<dbReference type="PANTHER" id="PTHR43806">
    <property type="entry name" value="PEPTIDASE S8"/>
    <property type="match status" value="1"/>
</dbReference>
<accession>A0ABX7E1T1</accession>
<name>A0ABX7E1T1_9BACI</name>
<keyword evidence="6 8" id="KW-0378">Hydrolase</keyword>
<dbReference type="PROSITE" id="PS00136">
    <property type="entry name" value="SUBTILASE_ASP"/>
    <property type="match status" value="1"/>
</dbReference>
<keyword evidence="3" id="KW-0964">Secreted</keyword>
<dbReference type="InterPro" id="IPR023827">
    <property type="entry name" value="Peptidase_S8_Asp-AS"/>
</dbReference>
<evidence type="ECO:0000256" key="9">
    <source>
        <dbReference type="RuleBase" id="RU003355"/>
    </source>
</evidence>
<dbReference type="InterPro" id="IPR023828">
    <property type="entry name" value="Peptidase_S8_Ser-AS"/>
</dbReference>
<dbReference type="Gene3D" id="3.40.50.200">
    <property type="entry name" value="Peptidase S8/S53 domain"/>
    <property type="match status" value="1"/>
</dbReference>
<dbReference type="InterPro" id="IPR046450">
    <property type="entry name" value="PA_dom_sf"/>
</dbReference>
<dbReference type="CDD" id="cd07474">
    <property type="entry name" value="Peptidases_S8_subtilisin_Vpr-like"/>
    <property type="match status" value="1"/>
</dbReference>
<sequence length="748" mass="81994">MKRQQLLIGLVLFLIFPPGISANAWNIPSLPSLPSPSPFEKVVMIFSTKGTPNKVEIENYLKKYPTLKLRALFTETFNGFSVGGSRKDLLQLSQMYRKISATYDNQSYSVEKLYPSALSLIGAERAQNYYDSKGNRLTGKGIKVGVIDTGIDYTHPDLKSNYSGGYDLVDGDNNPLETQIHEGEPTIHGTHVAGIIGANGRMKGVAPDVKIYAYRALGAGGSGTTEQILAAIERTVKSKIDIINLSLGSDVNGPDLPISIALNKAVEKGVVAITSNGNSGPNLWTVGTPGTSLKAISVGASTPVLKVPYLSAVQLDKPIKLLPFVGSEKWNLNHTYPVEYVGIGKKKDMINVAGKIALIKRGEIEFTKKVKNAEDAGAVGVIIFNNTKGSFVGKINSETKIPAVSISMLDGKSLIPKKVPILASTIYKVEKDLLADFSSRGPVTVNWSIKPDITAPGVAIKSTIPNKGYIELQGTSMSAPYIAGAAALIKQAHPEWGPNEIKSSIMNTATVLHDEKGNRYKVYEQGAGRINIDQAIHTETLISPGSLSFGKLTNQFDENRKRLTITNVSKQKKYYHFKILKYDENIDWKLPLPFSLKPGEKRTLPITAFIKRGFHSSDEMIEGYLSLIEKDKSIEIPYLFIKKEPTFPRLMGFSIVPGDSANTFRYEVYLPMGAEEFGIALFEEDTLKFIGFLEEKKKVGPGLKENQISFTMPEYMNKVVAVAFARTNGKEDTQEQSLKLLQNDNGKK</sequence>
<dbReference type="PRINTS" id="PR00723">
    <property type="entry name" value="SUBTILISIN"/>
</dbReference>
<feature type="domain" description="PA" evidence="11">
    <location>
        <begin position="349"/>
        <end position="414"/>
    </location>
</feature>
<dbReference type="Proteomes" id="UP000595691">
    <property type="component" value="Chromosome"/>
</dbReference>
<dbReference type="PROSITE" id="PS00137">
    <property type="entry name" value="SUBTILASE_HIS"/>
    <property type="match status" value="1"/>
</dbReference>
<dbReference type="InterPro" id="IPR003137">
    <property type="entry name" value="PA_domain"/>
</dbReference>